<dbReference type="InterPro" id="IPR002550">
    <property type="entry name" value="CNNM"/>
</dbReference>
<sequence length="199" mass="22513">MLLFDGFKGPDDKYIIPQAICTHYGLTIRATVAPLVQLLLWLFFPIACPISKALDWMLGKGYTALLQRAELKTFVDFHGSEAGKGGDLTHDETTIITGALELMEKTAKDAMTPISKAFSLDLDGPLNFDYGAFICVFVEYVIHSRDIPKYIEIGYVRMRYGALLWDYGKRKLEAGIKDNTTEKVGRLFGKEKRKRKHQE</sequence>
<keyword evidence="1" id="KW-0472">Membrane</keyword>
<dbReference type="InterPro" id="IPR045095">
    <property type="entry name" value="ACDP"/>
</dbReference>
<evidence type="ECO:0000256" key="1">
    <source>
        <dbReference type="PROSITE-ProRule" id="PRU01193"/>
    </source>
</evidence>
<dbReference type="STRING" id="33114.A0A2G2WYB8"/>
<dbReference type="InterPro" id="IPR046342">
    <property type="entry name" value="CBS_dom_sf"/>
</dbReference>
<reference evidence="4" key="2">
    <citation type="journal article" date="2017" name="J. Anim. Genet.">
        <title>Multiple reference genome sequences of hot pepper reveal the massive evolution of plant disease resistance genes by retroduplication.</title>
        <authorList>
            <person name="Kim S."/>
            <person name="Park J."/>
            <person name="Yeom S.-I."/>
            <person name="Kim Y.-M."/>
            <person name="Seo E."/>
            <person name="Kim K.-T."/>
            <person name="Kim M.-S."/>
            <person name="Lee J.M."/>
            <person name="Cheong K."/>
            <person name="Shin H.-S."/>
            <person name="Kim S.-B."/>
            <person name="Han K."/>
            <person name="Lee J."/>
            <person name="Park M."/>
            <person name="Lee H.-A."/>
            <person name="Lee H.-Y."/>
            <person name="Lee Y."/>
            <person name="Oh S."/>
            <person name="Lee J.H."/>
            <person name="Choi E."/>
            <person name="Choi E."/>
            <person name="Lee S.E."/>
            <person name="Jeon J."/>
            <person name="Kim H."/>
            <person name="Choi G."/>
            <person name="Song H."/>
            <person name="Lee J."/>
            <person name="Lee S.-C."/>
            <person name="Kwon J.-K."/>
            <person name="Lee H.-Y."/>
            <person name="Koo N."/>
            <person name="Hong Y."/>
            <person name="Kim R.W."/>
            <person name="Kang W.-H."/>
            <person name="Huh J.H."/>
            <person name="Kang B.-C."/>
            <person name="Yang T.-J."/>
            <person name="Lee Y.-H."/>
            <person name="Bennetzen J.L."/>
            <person name="Choi D."/>
        </authorList>
    </citation>
    <scope>NUCLEOTIDE SEQUENCE [LARGE SCALE GENOMIC DNA]</scope>
    <source>
        <strain evidence="4">cv. PBC81</strain>
    </source>
</reference>
<keyword evidence="1" id="KW-0812">Transmembrane</keyword>
<evidence type="ECO:0000313" key="4">
    <source>
        <dbReference type="Proteomes" id="UP000224567"/>
    </source>
</evidence>
<dbReference type="PANTHER" id="PTHR12064">
    <property type="entry name" value="METAL TRANSPORTER CNNM"/>
    <property type="match status" value="1"/>
</dbReference>
<keyword evidence="1" id="KW-1133">Transmembrane helix</keyword>
<dbReference type="GO" id="GO:0010960">
    <property type="term" value="P:magnesium ion homeostasis"/>
    <property type="evidence" value="ECO:0007669"/>
    <property type="project" value="InterPro"/>
</dbReference>
<proteinExistence type="predicted"/>
<name>A0A2G2WYB8_CAPBA</name>
<keyword evidence="4" id="KW-1185">Reference proteome</keyword>
<dbReference type="Pfam" id="PF01595">
    <property type="entry name" value="CNNM"/>
    <property type="match status" value="1"/>
</dbReference>
<dbReference type="GO" id="GO:0005737">
    <property type="term" value="C:cytoplasm"/>
    <property type="evidence" value="ECO:0007669"/>
    <property type="project" value="TreeGrafter"/>
</dbReference>
<dbReference type="OrthoDB" id="5353557at2759"/>
<dbReference type="EMBL" id="MLFT02000004">
    <property type="protein sequence ID" value="PHT50169.1"/>
    <property type="molecule type" value="Genomic_DNA"/>
</dbReference>
<gene>
    <name evidence="3" type="ORF">CQW23_09916</name>
</gene>
<dbReference type="GO" id="GO:0016020">
    <property type="term" value="C:membrane"/>
    <property type="evidence" value="ECO:0007669"/>
    <property type="project" value="UniProtKB-UniRule"/>
</dbReference>
<accession>A0A2G2WYB8</accession>
<organism evidence="3 4">
    <name type="scientific">Capsicum baccatum</name>
    <name type="common">Peruvian pepper</name>
    <dbReference type="NCBI Taxonomy" id="33114"/>
    <lineage>
        <taxon>Eukaryota</taxon>
        <taxon>Viridiplantae</taxon>
        <taxon>Streptophyta</taxon>
        <taxon>Embryophyta</taxon>
        <taxon>Tracheophyta</taxon>
        <taxon>Spermatophyta</taxon>
        <taxon>Magnoliopsida</taxon>
        <taxon>eudicotyledons</taxon>
        <taxon>Gunneridae</taxon>
        <taxon>Pentapetalae</taxon>
        <taxon>asterids</taxon>
        <taxon>lamiids</taxon>
        <taxon>Solanales</taxon>
        <taxon>Solanaceae</taxon>
        <taxon>Solanoideae</taxon>
        <taxon>Capsiceae</taxon>
        <taxon>Capsicum</taxon>
    </lineage>
</organism>
<dbReference type="Proteomes" id="UP000224567">
    <property type="component" value="Unassembled WGS sequence"/>
</dbReference>
<evidence type="ECO:0000313" key="3">
    <source>
        <dbReference type="EMBL" id="PHT50169.1"/>
    </source>
</evidence>
<dbReference type="GO" id="GO:0030026">
    <property type="term" value="P:intracellular manganese ion homeostasis"/>
    <property type="evidence" value="ECO:0007669"/>
    <property type="project" value="TreeGrafter"/>
</dbReference>
<reference evidence="3 4" key="1">
    <citation type="journal article" date="2017" name="Genome Biol.">
        <title>New reference genome sequences of hot pepper reveal the massive evolution of plant disease-resistance genes by retroduplication.</title>
        <authorList>
            <person name="Kim S."/>
            <person name="Park J."/>
            <person name="Yeom S.I."/>
            <person name="Kim Y.M."/>
            <person name="Seo E."/>
            <person name="Kim K.T."/>
            <person name="Kim M.S."/>
            <person name="Lee J.M."/>
            <person name="Cheong K."/>
            <person name="Shin H.S."/>
            <person name="Kim S.B."/>
            <person name="Han K."/>
            <person name="Lee J."/>
            <person name="Park M."/>
            <person name="Lee H.A."/>
            <person name="Lee H.Y."/>
            <person name="Lee Y."/>
            <person name="Oh S."/>
            <person name="Lee J.H."/>
            <person name="Choi E."/>
            <person name="Choi E."/>
            <person name="Lee S.E."/>
            <person name="Jeon J."/>
            <person name="Kim H."/>
            <person name="Choi G."/>
            <person name="Song H."/>
            <person name="Lee J."/>
            <person name="Lee S.C."/>
            <person name="Kwon J.K."/>
            <person name="Lee H.Y."/>
            <person name="Koo N."/>
            <person name="Hong Y."/>
            <person name="Kim R.W."/>
            <person name="Kang W.H."/>
            <person name="Huh J.H."/>
            <person name="Kang B.C."/>
            <person name="Yang T.J."/>
            <person name="Lee Y.H."/>
            <person name="Bennetzen J.L."/>
            <person name="Choi D."/>
        </authorList>
    </citation>
    <scope>NUCLEOTIDE SEQUENCE [LARGE SCALE GENOMIC DNA]</scope>
    <source>
        <strain evidence="4">cv. PBC81</strain>
    </source>
</reference>
<evidence type="ECO:0000259" key="2">
    <source>
        <dbReference type="PROSITE" id="PS51846"/>
    </source>
</evidence>
<protein>
    <submittedName>
        <fullName evidence="3">DUF21 domain-containing protein</fullName>
    </submittedName>
</protein>
<feature type="domain" description="CNNM transmembrane" evidence="2">
    <location>
        <begin position="1"/>
        <end position="92"/>
    </location>
</feature>
<comment type="caution">
    <text evidence="3">The sequence shown here is derived from an EMBL/GenBank/DDBJ whole genome shotgun (WGS) entry which is preliminary data.</text>
</comment>
<dbReference type="PROSITE" id="PS51846">
    <property type="entry name" value="CNNM"/>
    <property type="match status" value="1"/>
</dbReference>
<dbReference type="AlphaFoldDB" id="A0A2G2WYB8"/>
<dbReference type="Gene3D" id="3.10.580.10">
    <property type="entry name" value="CBS-domain"/>
    <property type="match status" value="1"/>
</dbReference>
<dbReference type="PANTHER" id="PTHR12064:SF76">
    <property type="entry name" value="CNNM TRANSMEMBRANE DOMAIN-CONTAINING PROTEIN"/>
    <property type="match status" value="1"/>
</dbReference>